<evidence type="ECO:0000256" key="4">
    <source>
        <dbReference type="ARBA" id="ARBA00023157"/>
    </source>
</evidence>
<dbReference type="PROSITE" id="PS00135">
    <property type="entry name" value="TRYPSIN_SER"/>
    <property type="match status" value="1"/>
</dbReference>
<protein>
    <submittedName>
        <fullName evidence="10">Blast:Chymotrypsin BI</fullName>
    </submittedName>
</protein>
<dbReference type="InterPro" id="IPR033116">
    <property type="entry name" value="TRYPSIN_SER"/>
</dbReference>
<dbReference type="SMART" id="SM00020">
    <property type="entry name" value="Tryp_SPc"/>
    <property type="match status" value="1"/>
</dbReference>
<proteinExistence type="inferred from homology"/>
<evidence type="ECO:0000256" key="2">
    <source>
        <dbReference type="ARBA" id="ARBA00022801"/>
    </source>
</evidence>
<dbReference type="EMBL" id="OUUW01000009">
    <property type="protein sequence ID" value="SPP85096.1"/>
    <property type="molecule type" value="Genomic_DNA"/>
</dbReference>
<evidence type="ECO:0000256" key="3">
    <source>
        <dbReference type="ARBA" id="ARBA00022825"/>
    </source>
</evidence>
<dbReference type="GO" id="GO:0006508">
    <property type="term" value="P:proteolysis"/>
    <property type="evidence" value="ECO:0007669"/>
    <property type="project" value="UniProtKB-KW"/>
</dbReference>
<dbReference type="OMA" id="MVPSENF"/>
<evidence type="ECO:0000256" key="5">
    <source>
        <dbReference type="ARBA" id="ARBA00024195"/>
    </source>
</evidence>
<evidence type="ECO:0000256" key="6">
    <source>
        <dbReference type="RuleBase" id="RU363034"/>
    </source>
</evidence>
<feature type="region of interest" description="Disordered" evidence="7">
    <location>
        <begin position="85"/>
        <end position="125"/>
    </location>
</feature>
<evidence type="ECO:0000313" key="11">
    <source>
        <dbReference type="Proteomes" id="UP000268350"/>
    </source>
</evidence>
<dbReference type="Gene3D" id="2.40.10.10">
    <property type="entry name" value="Trypsin-like serine proteases"/>
    <property type="match status" value="1"/>
</dbReference>
<dbReference type="CDD" id="cd00190">
    <property type="entry name" value="Tryp_SPc"/>
    <property type="match status" value="1"/>
</dbReference>
<dbReference type="PROSITE" id="PS50240">
    <property type="entry name" value="TRYPSIN_DOM"/>
    <property type="match status" value="1"/>
</dbReference>
<dbReference type="InterPro" id="IPR001314">
    <property type="entry name" value="Peptidase_S1A"/>
</dbReference>
<organism evidence="10 11">
    <name type="scientific">Drosophila guanche</name>
    <name type="common">Fruit fly</name>
    <dbReference type="NCBI Taxonomy" id="7266"/>
    <lineage>
        <taxon>Eukaryota</taxon>
        <taxon>Metazoa</taxon>
        <taxon>Ecdysozoa</taxon>
        <taxon>Arthropoda</taxon>
        <taxon>Hexapoda</taxon>
        <taxon>Insecta</taxon>
        <taxon>Pterygota</taxon>
        <taxon>Neoptera</taxon>
        <taxon>Endopterygota</taxon>
        <taxon>Diptera</taxon>
        <taxon>Brachycera</taxon>
        <taxon>Muscomorpha</taxon>
        <taxon>Ephydroidea</taxon>
        <taxon>Drosophilidae</taxon>
        <taxon>Drosophila</taxon>
        <taxon>Sophophora</taxon>
    </lineage>
</organism>
<dbReference type="PROSITE" id="PS00134">
    <property type="entry name" value="TRYPSIN_HIS"/>
    <property type="match status" value="1"/>
</dbReference>
<keyword evidence="8" id="KW-0812">Transmembrane</keyword>
<dbReference type="GO" id="GO:0004252">
    <property type="term" value="F:serine-type endopeptidase activity"/>
    <property type="evidence" value="ECO:0007669"/>
    <property type="project" value="InterPro"/>
</dbReference>
<keyword evidence="8" id="KW-0472">Membrane</keyword>
<comment type="similarity">
    <text evidence="5">Belongs to the peptidase S1 family. CLIP subfamily.</text>
</comment>
<dbReference type="Proteomes" id="UP000268350">
    <property type="component" value="Unassembled WGS sequence"/>
</dbReference>
<feature type="compositionally biased region" description="Low complexity" evidence="7">
    <location>
        <begin position="85"/>
        <end position="97"/>
    </location>
</feature>
<dbReference type="SUPFAM" id="SSF50494">
    <property type="entry name" value="Trypsin-like serine proteases"/>
    <property type="match status" value="1"/>
</dbReference>
<dbReference type="PRINTS" id="PR00722">
    <property type="entry name" value="CHYMOTRYPSIN"/>
</dbReference>
<dbReference type="Pfam" id="PF00089">
    <property type="entry name" value="Trypsin"/>
    <property type="match status" value="1"/>
</dbReference>
<dbReference type="FunFam" id="2.40.10.10:FF:000034">
    <property type="entry name" value="Eupolytin"/>
    <property type="match status" value="1"/>
</dbReference>
<reference evidence="11" key="1">
    <citation type="submission" date="2018-01" db="EMBL/GenBank/DDBJ databases">
        <authorList>
            <person name="Alioto T."/>
            <person name="Alioto T."/>
        </authorList>
    </citation>
    <scope>NUCLEOTIDE SEQUENCE [LARGE SCALE GENOMIC DNA]</scope>
</reference>
<keyword evidence="8" id="KW-1133">Transmembrane helix</keyword>
<dbReference type="InterPro" id="IPR001254">
    <property type="entry name" value="Trypsin_dom"/>
</dbReference>
<evidence type="ECO:0000256" key="8">
    <source>
        <dbReference type="SAM" id="Phobius"/>
    </source>
</evidence>
<feature type="region of interest" description="Disordered" evidence="7">
    <location>
        <begin position="417"/>
        <end position="449"/>
    </location>
</feature>
<evidence type="ECO:0000256" key="1">
    <source>
        <dbReference type="ARBA" id="ARBA00022670"/>
    </source>
</evidence>
<name>A0A3B0KH83_DROGU</name>
<dbReference type="OrthoDB" id="5565075at2759"/>
<dbReference type="AlphaFoldDB" id="A0A3B0KH83"/>
<dbReference type="PANTHER" id="PTHR24256">
    <property type="entry name" value="TRYPTASE-RELATED"/>
    <property type="match status" value="1"/>
</dbReference>
<dbReference type="InterPro" id="IPR043504">
    <property type="entry name" value="Peptidase_S1_PA_chymotrypsin"/>
</dbReference>
<dbReference type="InterPro" id="IPR018114">
    <property type="entry name" value="TRYPSIN_HIS"/>
</dbReference>
<dbReference type="STRING" id="7266.A0A3B0KH83"/>
<feature type="transmembrane region" description="Helical" evidence="8">
    <location>
        <begin position="39"/>
        <end position="61"/>
    </location>
</feature>
<keyword evidence="4" id="KW-1015">Disulfide bond</keyword>
<keyword evidence="2 6" id="KW-0378">Hydrolase</keyword>
<feature type="compositionally biased region" description="Acidic residues" evidence="7">
    <location>
        <begin position="432"/>
        <end position="441"/>
    </location>
</feature>
<dbReference type="InterPro" id="IPR009003">
    <property type="entry name" value="Peptidase_S1_PA"/>
</dbReference>
<keyword evidence="1 6" id="KW-0645">Protease</keyword>
<gene>
    <name evidence="10" type="ORF">DGUA_6G014982</name>
</gene>
<feature type="compositionally biased region" description="Basic and acidic residues" evidence="7">
    <location>
        <begin position="421"/>
        <end position="431"/>
    </location>
</feature>
<feature type="domain" description="Peptidase S1" evidence="9">
    <location>
        <begin position="155"/>
        <end position="394"/>
    </location>
</feature>
<keyword evidence="11" id="KW-1185">Reference proteome</keyword>
<evidence type="ECO:0000313" key="10">
    <source>
        <dbReference type="EMBL" id="SPP85096.1"/>
    </source>
</evidence>
<dbReference type="InterPro" id="IPR051487">
    <property type="entry name" value="Ser/Thr_Proteases_Immune/Dev"/>
</dbReference>
<evidence type="ECO:0000256" key="7">
    <source>
        <dbReference type="SAM" id="MobiDB-lite"/>
    </source>
</evidence>
<keyword evidence="3 6" id="KW-0720">Serine protease</keyword>
<sequence>MFTQSAGATSSIVATLTNRFRRRSPNRSHARPPHSETKLLTWIALLYAAASSSLGGVAAALDWQQVKPMYLVSMYPGPLGLSQSASSTSSSSSISSSMEQDAEMSASNLDSRINGRGNGNSDEDVDVREPLVLNLETTPLLEKMLPEGAMAMDRIFGGNVGNPHCFPYQVGMLLQRPKGLYWCGGSLISDQHVLTAAHCVDMAKRALVFLGANEIKNAKEKGQVRLMVPSSNFRIYPTWNPRRLKDDIAVVKLPHAVSFNDRIHPIQLPKRHYEYRNFKNKLGIASGWGRYATGVHAISNVLRYVQLEIIDGRTCKSNFPLSYRGTNICTSGRNSRSTCNGDSGGPLVLQRRQSKKRVLVGITSFGSIYGCDRGYPAAFTKVASYLDWISDETGVNAHQDTTEAIFFDKYVTDYGKPRQSRRLEQRRQHEDQLEEDDQPDELDVHPSSDEDMFVDVSMRTHAKRQRPHHRPKSEYEFYFL</sequence>
<accession>A0A3B0KH83</accession>
<evidence type="ECO:0000259" key="9">
    <source>
        <dbReference type="PROSITE" id="PS50240"/>
    </source>
</evidence>